<evidence type="ECO:0000256" key="1">
    <source>
        <dbReference type="SAM" id="MobiDB-lite"/>
    </source>
</evidence>
<dbReference type="EMBL" id="GAIX01002618">
    <property type="protein sequence ID" value="JAA89942.1"/>
    <property type="molecule type" value="Transcribed_RNA"/>
</dbReference>
<feature type="region of interest" description="Disordered" evidence="1">
    <location>
        <begin position="49"/>
        <end position="76"/>
    </location>
</feature>
<proteinExistence type="predicted"/>
<dbReference type="AlphaFoldDB" id="S4PYV7"/>
<organism evidence="2">
    <name type="scientific">Pararge aegeria</name>
    <name type="common">speckled wood butterfly</name>
    <dbReference type="NCBI Taxonomy" id="116150"/>
    <lineage>
        <taxon>Eukaryota</taxon>
        <taxon>Metazoa</taxon>
        <taxon>Ecdysozoa</taxon>
        <taxon>Arthropoda</taxon>
        <taxon>Hexapoda</taxon>
        <taxon>Insecta</taxon>
        <taxon>Pterygota</taxon>
        <taxon>Neoptera</taxon>
        <taxon>Endopterygota</taxon>
        <taxon>Lepidoptera</taxon>
        <taxon>Glossata</taxon>
        <taxon>Ditrysia</taxon>
        <taxon>Papilionoidea</taxon>
        <taxon>Nymphalidae</taxon>
        <taxon>Satyrinae</taxon>
        <taxon>Satyrini</taxon>
        <taxon>Parargina</taxon>
        <taxon>Pararge</taxon>
    </lineage>
</organism>
<protein>
    <submittedName>
        <fullName evidence="2">Pin2-interacting protein X1</fullName>
    </submittedName>
</protein>
<sequence length="76" mass="8694">ESTPVQTTNEPKLNKDENKEQIAKVVVEEVKDAMDSDIPTVDEKTTIVTDNRESQADKQETEKMETDIIRKTEETK</sequence>
<evidence type="ECO:0000313" key="2">
    <source>
        <dbReference type="EMBL" id="JAA89942.1"/>
    </source>
</evidence>
<feature type="non-terminal residue" evidence="2">
    <location>
        <position position="76"/>
    </location>
</feature>
<reference evidence="2" key="2">
    <citation type="submission" date="2013-05" db="EMBL/GenBank/DDBJ databases">
        <authorList>
            <person name="Carter J.-M."/>
            <person name="Baker S.C."/>
            <person name="Pink R."/>
            <person name="Carter D.R.F."/>
            <person name="Collins A."/>
            <person name="Tomlin J."/>
            <person name="Gibbs M."/>
            <person name="Breuker C.J."/>
        </authorList>
    </citation>
    <scope>NUCLEOTIDE SEQUENCE</scope>
    <source>
        <tissue evidence="2">Ovary</tissue>
    </source>
</reference>
<reference evidence="2" key="1">
    <citation type="journal article" date="2013" name="BMC Genomics">
        <title>Unscrambling butterfly oogenesis.</title>
        <authorList>
            <person name="Carter J.M."/>
            <person name="Baker S.C."/>
            <person name="Pink R."/>
            <person name="Carter D.R."/>
            <person name="Collins A."/>
            <person name="Tomlin J."/>
            <person name="Gibbs M."/>
            <person name="Breuker C.J."/>
        </authorList>
    </citation>
    <scope>NUCLEOTIDE SEQUENCE</scope>
    <source>
        <tissue evidence="2">Ovary</tissue>
    </source>
</reference>
<feature type="non-terminal residue" evidence="2">
    <location>
        <position position="1"/>
    </location>
</feature>
<name>S4PYV7_9NEOP</name>
<accession>S4PYV7</accession>